<dbReference type="RefSeq" id="WP_309255275.1">
    <property type="nucleotide sequence ID" value="NZ_JAVGXC010000019.1"/>
</dbReference>
<sequence length="245" mass="27525">MENMQMRSFNSQGLDEMRKWLSEVRSNPSTLTPYSLAVSDAFTTPIGKPIACSIFDSMAFQTKLSLAAAIDNAVVAAGLDEELLETNQGFWSWLAFVFSEKLIGAKGKVGADALWLFLPGNWMNSYRQKLAPLWLTYRTHRSNTQNLKGVLGIPVNKTGEVFEQMMSRKWIILSPGLMELITKLYFDEASKKLKRGAGGKDAGSARRLTIVLEQLRLTYDIEQLGWEALSKMLPSDFKKFLQVQA</sequence>
<protein>
    <submittedName>
        <fullName evidence="1">Uncharacterized protein</fullName>
    </submittedName>
</protein>
<reference evidence="1 2" key="1">
    <citation type="journal article" date="2023" name="Microbiol. Resour. Announc.">
        <title>Whole-genome sequence of Pseudomonas yamanorum OLsAu1 isolated from the edible ectomycorrhizal mushroom Lactarius sp. section Deliciosi.</title>
        <authorList>
            <person name="Ramirez-Mendoza R."/>
            <person name="Angeles-Argaiz R.E."/>
            <person name="Hernandez-Oaxaca D."/>
            <person name="Aguirre-Beltran L."/>
            <person name="Almaraz-Suarez J."/>
            <person name="Perez-Moreno J."/>
        </authorList>
    </citation>
    <scope>NUCLEOTIDE SEQUENCE [LARGE SCALE GENOMIC DNA]</scope>
    <source>
        <strain evidence="1 2">OLsAu1</strain>
    </source>
</reference>
<dbReference type="EMBL" id="JAVGXC010000019">
    <property type="protein sequence ID" value="MDR0191008.1"/>
    <property type="molecule type" value="Genomic_DNA"/>
</dbReference>
<comment type="caution">
    <text evidence="1">The sequence shown here is derived from an EMBL/GenBank/DDBJ whole genome shotgun (WGS) entry which is preliminary data.</text>
</comment>
<evidence type="ECO:0000313" key="2">
    <source>
        <dbReference type="Proteomes" id="UP001224477"/>
    </source>
</evidence>
<dbReference type="Proteomes" id="UP001224477">
    <property type="component" value="Unassembled WGS sequence"/>
</dbReference>
<proteinExistence type="predicted"/>
<keyword evidence="2" id="KW-1185">Reference proteome</keyword>
<gene>
    <name evidence="1" type="ORF">RCO22_18850</name>
</gene>
<evidence type="ECO:0000313" key="1">
    <source>
        <dbReference type="EMBL" id="MDR0191008.1"/>
    </source>
</evidence>
<organism evidence="1 2">
    <name type="scientific">Pseudomonas yamanorum</name>
    <dbReference type="NCBI Taxonomy" id="515393"/>
    <lineage>
        <taxon>Bacteria</taxon>
        <taxon>Pseudomonadati</taxon>
        <taxon>Pseudomonadota</taxon>
        <taxon>Gammaproteobacteria</taxon>
        <taxon>Pseudomonadales</taxon>
        <taxon>Pseudomonadaceae</taxon>
        <taxon>Pseudomonas</taxon>
    </lineage>
</organism>
<accession>A0ABU1CUW0</accession>
<name>A0ABU1CUW0_9PSED</name>